<dbReference type="InterPro" id="IPR008803">
    <property type="entry name" value="RHD3/Sey1"/>
</dbReference>
<protein>
    <submittedName>
        <fullName evidence="2">Protein ROOT HAIR DEFECTIVE 3-like protein 2</fullName>
    </submittedName>
</protein>
<reference evidence="3" key="1">
    <citation type="submission" date="2024-07" db="EMBL/GenBank/DDBJ databases">
        <title>Two chromosome-level genome assemblies of Korean endemic species Abeliophyllum distichum and Forsythia ovata (Oleaceae).</title>
        <authorList>
            <person name="Jang H."/>
        </authorList>
    </citation>
    <scope>NUCLEOTIDE SEQUENCE [LARGE SCALE GENOMIC DNA]</scope>
</reference>
<name>A0ABD1U5Z4_9LAMI</name>
<feature type="compositionally biased region" description="Basic and acidic residues" evidence="1">
    <location>
        <begin position="103"/>
        <end position="119"/>
    </location>
</feature>
<evidence type="ECO:0000313" key="2">
    <source>
        <dbReference type="EMBL" id="KAL2520431.1"/>
    </source>
</evidence>
<dbReference type="PANTHER" id="PTHR45923:SF2">
    <property type="entry name" value="PROTEIN SEY1"/>
    <property type="match status" value="1"/>
</dbReference>
<dbReference type="Proteomes" id="UP001604277">
    <property type="component" value="Unassembled WGS sequence"/>
</dbReference>
<organism evidence="2 3">
    <name type="scientific">Forsythia ovata</name>
    <dbReference type="NCBI Taxonomy" id="205694"/>
    <lineage>
        <taxon>Eukaryota</taxon>
        <taxon>Viridiplantae</taxon>
        <taxon>Streptophyta</taxon>
        <taxon>Embryophyta</taxon>
        <taxon>Tracheophyta</taxon>
        <taxon>Spermatophyta</taxon>
        <taxon>Magnoliopsida</taxon>
        <taxon>eudicotyledons</taxon>
        <taxon>Gunneridae</taxon>
        <taxon>Pentapetalae</taxon>
        <taxon>asterids</taxon>
        <taxon>lamiids</taxon>
        <taxon>Lamiales</taxon>
        <taxon>Oleaceae</taxon>
        <taxon>Forsythieae</taxon>
        <taxon>Forsythia</taxon>
    </lineage>
</organism>
<keyword evidence="3" id="KW-1185">Reference proteome</keyword>
<comment type="caution">
    <text evidence="2">The sequence shown here is derived from an EMBL/GenBank/DDBJ whole genome shotgun (WGS) entry which is preliminary data.</text>
</comment>
<accession>A0ABD1U5Z4</accession>
<dbReference type="PANTHER" id="PTHR45923">
    <property type="entry name" value="PROTEIN SEY1"/>
    <property type="match status" value="1"/>
</dbReference>
<feature type="region of interest" description="Disordered" evidence="1">
    <location>
        <begin position="93"/>
        <end position="119"/>
    </location>
</feature>
<evidence type="ECO:0000313" key="3">
    <source>
        <dbReference type="Proteomes" id="UP001604277"/>
    </source>
</evidence>
<sequence>MRWRVYMLAMDRHVVILALGFSFIVQQIWKISRENKDIDLLTQKVMVAIVYCEEITNEKLSSFIANEDELVDFHEIQDHLISEYEATTSHLMKKRKNATNGKWKSDESRKHEKSQVRAK</sequence>
<dbReference type="EMBL" id="JBFOLJ010000007">
    <property type="protein sequence ID" value="KAL2520431.1"/>
    <property type="molecule type" value="Genomic_DNA"/>
</dbReference>
<proteinExistence type="predicted"/>
<gene>
    <name evidence="2" type="ORF">Fot_24354</name>
</gene>
<evidence type="ECO:0000256" key="1">
    <source>
        <dbReference type="SAM" id="MobiDB-lite"/>
    </source>
</evidence>
<dbReference type="AlphaFoldDB" id="A0ABD1U5Z4"/>